<keyword evidence="3" id="KW-0479">Metal-binding</keyword>
<evidence type="ECO:0000256" key="1">
    <source>
        <dbReference type="ARBA" id="ARBA00001913"/>
    </source>
</evidence>
<organism evidence="8 9">
    <name type="scientific">Triparma strigata</name>
    <dbReference type="NCBI Taxonomy" id="1606541"/>
    <lineage>
        <taxon>Eukaryota</taxon>
        <taxon>Sar</taxon>
        <taxon>Stramenopiles</taxon>
        <taxon>Ochrophyta</taxon>
        <taxon>Bolidophyceae</taxon>
        <taxon>Parmales</taxon>
        <taxon>Triparmaceae</taxon>
        <taxon>Triparma</taxon>
    </lineage>
</organism>
<keyword evidence="6" id="KW-0106">Calcium</keyword>
<gene>
    <name evidence="8" type="ORF">TrST_g3212</name>
</gene>
<accession>A0A9W7E7P7</accession>
<evidence type="ECO:0000256" key="3">
    <source>
        <dbReference type="ARBA" id="ARBA00022723"/>
    </source>
</evidence>
<evidence type="ECO:0000313" key="9">
    <source>
        <dbReference type="Proteomes" id="UP001165085"/>
    </source>
</evidence>
<dbReference type="EMBL" id="BRXY01000129">
    <property type="protein sequence ID" value="GMH69032.1"/>
    <property type="molecule type" value="Genomic_DNA"/>
</dbReference>
<keyword evidence="4" id="KW-0732">Signal</keyword>
<name>A0A9W7E7P7_9STRA</name>
<comment type="cofactor">
    <cofactor evidence="1">
        <name>Ca(2+)</name>
        <dbReference type="ChEBI" id="CHEBI:29108"/>
    </cofactor>
</comment>
<evidence type="ECO:0000259" key="7">
    <source>
        <dbReference type="Pfam" id="PF00884"/>
    </source>
</evidence>
<dbReference type="InterPro" id="IPR000917">
    <property type="entry name" value="Sulfatase_N"/>
</dbReference>
<dbReference type="PANTHER" id="PTHR45953">
    <property type="entry name" value="IDURONATE 2-SULFATASE"/>
    <property type="match status" value="1"/>
</dbReference>
<dbReference type="InterPro" id="IPR024607">
    <property type="entry name" value="Sulfatase_CS"/>
</dbReference>
<dbReference type="SUPFAM" id="SSF53649">
    <property type="entry name" value="Alkaline phosphatase-like"/>
    <property type="match status" value="1"/>
</dbReference>
<comment type="caution">
    <text evidence="8">The sequence shown here is derived from an EMBL/GenBank/DDBJ whole genome shotgun (WGS) entry which is preliminary data.</text>
</comment>
<evidence type="ECO:0000256" key="6">
    <source>
        <dbReference type="ARBA" id="ARBA00022837"/>
    </source>
</evidence>
<dbReference type="Gene3D" id="3.40.720.10">
    <property type="entry name" value="Alkaline Phosphatase, subunit A"/>
    <property type="match status" value="1"/>
</dbReference>
<dbReference type="CDD" id="cd16030">
    <property type="entry name" value="iduronate-2-sulfatase"/>
    <property type="match status" value="1"/>
</dbReference>
<dbReference type="InterPro" id="IPR017850">
    <property type="entry name" value="Alkaline_phosphatase_core_sf"/>
</dbReference>
<evidence type="ECO:0000256" key="5">
    <source>
        <dbReference type="ARBA" id="ARBA00022801"/>
    </source>
</evidence>
<comment type="similarity">
    <text evidence="2">Belongs to the sulfatase family.</text>
</comment>
<keyword evidence="9" id="KW-1185">Reference proteome</keyword>
<dbReference type="Pfam" id="PF00884">
    <property type="entry name" value="Sulfatase"/>
    <property type="match status" value="1"/>
</dbReference>
<dbReference type="AlphaFoldDB" id="A0A9W7E7P7"/>
<dbReference type="InterPro" id="IPR035874">
    <property type="entry name" value="IDS"/>
</dbReference>
<feature type="domain" description="Sulfatase N-terminal" evidence="7">
    <location>
        <begin position="26"/>
        <end position="378"/>
    </location>
</feature>
<dbReference type="GO" id="GO:0004423">
    <property type="term" value="F:iduronate-2-sulfatase activity"/>
    <property type="evidence" value="ECO:0007669"/>
    <property type="project" value="InterPro"/>
</dbReference>
<sequence length="503" mass="56316">MNSLTAKFLSIFIMAGLPNLVFGKMNVLFIANDDLRPMIPGMKPEDSPYDYMVTPNLDKFIEEAVTFTNAHVQFAECGPSRASILFGRRPDTTQVYDLYNNPRETMNLNAKTIPELFKDEGYHTVGVGKIFHDGHSSNNSDPVSWSTDYGDDYFMGSDNYPSYGGSNSWMAVDEDKTGQVQDSTVRDRAVELLTNFSKGTDLSEDQPFFLAVGLRKPHLPFIVPQEFYDLYPKESIELTPNDYAPCDMPSVAYASWELQGYQDVADTNFTGQINETLDSSKALEEVRGYQAAVSYTDHNVGVLLDTLKDLNLQDNTIVVYWGDHGWKLGHHGAWCKHTNFREDTNSPIIIRVPGASAAITDSLIEHVDLAATLADIAGLTPLPTCPANDPGSVDRCTEGQSFKRLIEDPSLEWKNASYSQYIRGKVMGYSMTTKTARFTAWVAFDTEKNVTDWSNLQAEYYDHTTDPLENRNLANLDEYAADVAEMFEQVKAGWRATSSTIKH</sequence>
<evidence type="ECO:0000256" key="4">
    <source>
        <dbReference type="ARBA" id="ARBA00022729"/>
    </source>
</evidence>
<dbReference type="GO" id="GO:0005737">
    <property type="term" value="C:cytoplasm"/>
    <property type="evidence" value="ECO:0007669"/>
    <property type="project" value="TreeGrafter"/>
</dbReference>
<evidence type="ECO:0000256" key="2">
    <source>
        <dbReference type="ARBA" id="ARBA00008779"/>
    </source>
</evidence>
<reference evidence="9" key="1">
    <citation type="journal article" date="2023" name="Commun. Biol.">
        <title>Genome analysis of Parmales, the sister group of diatoms, reveals the evolutionary specialization of diatoms from phago-mixotrophs to photoautotrophs.</title>
        <authorList>
            <person name="Ban H."/>
            <person name="Sato S."/>
            <person name="Yoshikawa S."/>
            <person name="Yamada K."/>
            <person name="Nakamura Y."/>
            <person name="Ichinomiya M."/>
            <person name="Sato N."/>
            <person name="Blanc-Mathieu R."/>
            <person name="Endo H."/>
            <person name="Kuwata A."/>
            <person name="Ogata H."/>
        </authorList>
    </citation>
    <scope>NUCLEOTIDE SEQUENCE [LARGE SCALE GENOMIC DNA]</scope>
    <source>
        <strain evidence="9">NIES 3701</strain>
    </source>
</reference>
<dbReference type="GO" id="GO:0046872">
    <property type="term" value="F:metal ion binding"/>
    <property type="evidence" value="ECO:0007669"/>
    <property type="project" value="UniProtKB-KW"/>
</dbReference>
<protein>
    <recommendedName>
        <fullName evidence="7">Sulfatase N-terminal domain-containing protein</fullName>
    </recommendedName>
</protein>
<dbReference type="OrthoDB" id="186522at2759"/>
<proteinExistence type="inferred from homology"/>
<dbReference type="Proteomes" id="UP001165085">
    <property type="component" value="Unassembled WGS sequence"/>
</dbReference>
<dbReference type="PROSITE" id="PS00149">
    <property type="entry name" value="SULFATASE_2"/>
    <property type="match status" value="1"/>
</dbReference>
<evidence type="ECO:0000313" key="8">
    <source>
        <dbReference type="EMBL" id="GMH69032.1"/>
    </source>
</evidence>
<keyword evidence="5" id="KW-0378">Hydrolase</keyword>
<dbReference type="PANTHER" id="PTHR45953:SF1">
    <property type="entry name" value="IDURONATE 2-SULFATASE"/>
    <property type="match status" value="1"/>
</dbReference>